<gene>
    <name evidence="2" type="ORF">HOP12_12210</name>
</gene>
<dbReference type="Proteomes" id="UP000580839">
    <property type="component" value="Unassembled WGS sequence"/>
</dbReference>
<feature type="chain" id="PRO_5032779057" description="Fibronectin type III domain-containing protein" evidence="1">
    <location>
        <begin position="28"/>
        <end position="248"/>
    </location>
</feature>
<dbReference type="AlphaFoldDB" id="A0A849SGP3"/>
<evidence type="ECO:0000256" key="1">
    <source>
        <dbReference type="SAM" id="SignalP"/>
    </source>
</evidence>
<keyword evidence="1" id="KW-0732">Signal</keyword>
<dbReference type="EMBL" id="JABFRW010000155">
    <property type="protein sequence ID" value="NOT34918.1"/>
    <property type="molecule type" value="Genomic_DNA"/>
</dbReference>
<proteinExistence type="predicted"/>
<evidence type="ECO:0000313" key="3">
    <source>
        <dbReference type="Proteomes" id="UP000580839"/>
    </source>
</evidence>
<protein>
    <recommendedName>
        <fullName evidence="4">Fibronectin type III domain-containing protein</fullName>
    </recommendedName>
</protein>
<organism evidence="2 3">
    <name type="scientific">Eiseniibacteriota bacterium</name>
    <dbReference type="NCBI Taxonomy" id="2212470"/>
    <lineage>
        <taxon>Bacteria</taxon>
        <taxon>Candidatus Eiseniibacteriota</taxon>
    </lineage>
</organism>
<reference evidence="2 3" key="1">
    <citation type="submission" date="2020-04" db="EMBL/GenBank/DDBJ databases">
        <title>Metagenomic profiling of ammonia- and methane-oxidizing microorganisms in a Dutch drinking water treatment plant.</title>
        <authorList>
            <person name="Poghosyan L."/>
            <person name="Leucker S."/>
        </authorList>
    </citation>
    <scope>NUCLEOTIDE SEQUENCE [LARGE SCALE GENOMIC DNA]</scope>
    <source>
        <strain evidence="2">S-RSF-IL-03</strain>
    </source>
</reference>
<evidence type="ECO:0000313" key="2">
    <source>
        <dbReference type="EMBL" id="NOT34918.1"/>
    </source>
</evidence>
<name>A0A849SGP3_UNCEI</name>
<evidence type="ECO:0008006" key="4">
    <source>
        <dbReference type="Google" id="ProtNLM"/>
    </source>
</evidence>
<comment type="caution">
    <text evidence="2">The sequence shown here is derived from an EMBL/GenBank/DDBJ whole genome shotgun (WGS) entry which is preliminary data.</text>
</comment>
<feature type="signal peptide" evidence="1">
    <location>
        <begin position="1"/>
        <end position="27"/>
    </location>
</feature>
<dbReference type="PROSITE" id="PS51257">
    <property type="entry name" value="PROKAR_LIPOPROTEIN"/>
    <property type="match status" value="1"/>
</dbReference>
<sequence>MNASYHRYPLLALLVAAFVACPATLLAAPIAGPEDEIAIEADDAPVVNATCTLTPGPVNNFSFIWTPPEELKTVAWKVPTANCAACAATGAVTPTSLRFRMRWLGACSAQVQFSIVGAVQGATCLEPDPTRVLCSPSNFTITGTGSTNVIHTLPIPAGCCITGNAFVLLRFTGLGACASATTGPGLAASTAACVACTQFVTALNIFTTTTEWCSVGAANPMWLSLETDCCGATPSLGHSWGTLKTLYR</sequence>
<accession>A0A849SGP3</accession>